<name>A0A0C9WCK2_9AGAM</name>
<dbReference type="AlphaFoldDB" id="A0A0C9WCK2"/>
<reference evidence="1 2" key="1">
    <citation type="submission" date="2014-04" db="EMBL/GenBank/DDBJ databases">
        <title>Evolutionary Origins and Diversification of the Mycorrhizal Mutualists.</title>
        <authorList>
            <consortium name="DOE Joint Genome Institute"/>
            <consortium name="Mycorrhizal Genomics Consortium"/>
            <person name="Kohler A."/>
            <person name="Kuo A."/>
            <person name="Nagy L.G."/>
            <person name="Floudas D."/>
            <person name="Copeland A."/>
            <person name="Barry K.W."/>
            <person name="Cichocki N."/>
            <person name="Veneault-Fourrey C."/>
            <person name="LaButti K."/>
            <person name="Lindquist E.A."/>
            <person name="Lipzen A."/>
            <person name="Lundell T."/>
            <person name="Morin E."/>
            <person name="Murat C."/>
            <person name="Riley R."/>
            <person name="Ohm R."/>
            <person name="Sun H."/>
            <person name="Tunlid A."/>
            <person name="Henrissat B."/>
            <person name="Grigoriev I.V."/>
            <person name="Hibbett D.S."/>
            <person name="Martin F."/>
        </authorList>
    </citation>
    <scope>NUCLEOTIDE SEQUENCE [LARGE SCALE GENOMIC DNA]</scope>
    <source>
        <strain evidence="1 2">MD-312</strain>
    </source>
</reference>
<sequence>LGQSYVALSRAATLEGLQVLRFDPKKVMAHSKVIEWNKSLQLLGSGTPQPIDATEGSTISAP</sequence>
<protein>
    <submittedName>
        <fullName evidence="1">Uncharacterized protein</fullName>
    </submittedName>
</protein>
<dbReference type="EMBL" id="KN839860">
    <property type="protein sequence ID" value="KIJ61687.1"/>
    <property type="molecule type" value="Genomic_DNA"/>
</dbReference>
<accession>A0A0C9WCK2</accession>
<feature type="non-terminal residue" evidence="1">
    <location>
        <position position="1"/>
    </location>
</feature>
<gene>
    <name evidence="1" type="ORF">HYDPIDRAFT_96099</name>
</gene>
<dbReference type="HOGENOM" id="CLU_208799_0_0_1"/>
<keyword evidence="2" id="KW-1185">Reference proteome</keyword>
<organism evidence="1 2">
    <name type="scientific">Hydnomerulius pinastri MD-312</name>
    <dbReference type="NCBI Taxonomy" id="994086"/>
    <lineage>
        <taxon>Eukaryota</taxon>
        <taxon>Fungi</taxon>
        <taxon>Dikarya</taxon>
        <taxon>Basidiomycota</taxon>
        <taxon>Agaricomycotina</taxon>
        <taxon>Agaricomycetes</taxon>
        <taxon>Agaricomycetidae</taxon>
        <taxon>Boletales</taxon>
        <taxon>Boletales incertae sedis</taxon>
        <taxon>Leucogyrophana</taxon>
    </lineage>
</organism>
<evidence type="ECO:0000313" key="2">
    <source>
        <dbReference type="Proteomes" id="UP000053820"/>
    </source>
</evidence>
<dbReference type="OrthoDB" id="432234at2759"/>
<dbReference type="Proteomes" id="UP000053820">
    <property type="component" value="Unassembled WGS sequence"/>
</dbReference>
<evidence type="ECO:0000313" key="1">
    <source>
        <dbReference type="EMBL" id="KIJ61687.1"/>
    </source>
</evidence>
<proteinExistence type="predicted"/>